<evidence type="ECO:0000259" key="1">
    <source>
        <dbReference type="PROSITE" id="PS51462"/>
    </source>
</evidence>
<keyword evidence="3" id="KW-1185">Reference proteome</keyword>
<dbReference type="Gene3D" id="3.90.79.10">
    <property type="entry name" value="Nucleoside Triphosphate Pyrophosphohydrolase"/>
    <property type="match status" value="1"/>
</dbReference>
<reference evidence="2 3" key="1">
    <citation type="submission" date="2018-08" db="EMBL/GenBank/DDBJ databases">
        <title>Draft genome of the lignicolous fungus Coniochaeta pulveracea.</title>
        <authorList>
            <person name="Borstlap C.J."/>
            <person name="De Witt R.N."/>
            <person name="Botha A."/>
            <person name="Volschenk H."/>
        </authorList>
    </citation>
    <scope>NUCLEOTIDE SEQUENCE [LARGE SCALE GENOMIC DNA]</scope>
    <source>
        <strain evidence="2 3">CAB683</strain>
    </source>
</reference>
<dbReference type="InterPro" id="IPR000086">
    <property type="entry name" value="NUDIX_hydrolase_dom"/>
</dbReference>
<protein>
    <recommendedName>
        <fullName evidence="1">Nudix hydrolase domain-containing protein</fullName>
    </recommendedName>
</protein>
<dbReference type="EMBL" id="QVQW01000011">
    <property type="protein sequence ID" value="RKU46913.1"/>
    <property type="molecule type" value="Genomic_DNA"/>
</dbReference>
<evidence type="ECO:0000313" key="3">
    <source>
        <dbReference type="Proteomes" id="UP000275385"/>
    </source>
</evidence>
<dbReference type="InterPro" id="IPR015797">
    <property type="entry name" value="NUDIX_hydrolase-like_dom_sf"/>
</dbReference>
<dbReference type="Proteomes" id="UP000275385">
    <property type="component" value="Unassembled WGS sequence"/>
</dbReference>
<dbReference type="SUPFAM" id="SSF55811">
    <property type="entry name" value="Nudix"/>
    <property type="match status" value="1"/>
</dbReference>
<dbReference type="PANTHER" id="PTHR43736:SF1">
    <property type="entry name" value="DIHYDRONEOPTERIN TRIPHOSPHATE DIPHOSPHATASE"/>
    <property type="match status" value="1"/>
</dbReference>
<sequence>MAPANPPAFNFTSDASLKEYTVPMKTYLESHPEYDAIATGALVFHTDPVRGDEILLQKRADHDSMPGRWETPGGACDLDDETILHGAARELWEESGLVAEHVICRVGGEHVFFTRRNQRVSKINLEVRVKTEATGVAPTVNLDLNEHSAFVWATEEECRAGRKGDIVLNITTKEQEKAIFEGFRQRKARNAPA</sequence>
<dbReference type="PANTHER" id="PTHR43736">
    <property type="entry name" value="ADP-RIBOSE PYROPHOSPHATASE"/>
    <property type="match status" value="1"/>
</dbReference>
<accession>A0A420YGC1</accession>
<evidence type="ECO:0000313" key="2">
    <source>
        <dbReference type="EMBL" id="RKU46913.1"/>
    </source>
</evidence>
<proteinExistence type="predicted"/>
<dbReference type="Pfam" id="PF00293">
    <property type="entry name" value="NUDIX"/>
    <property type="match status" value="1"/>
</dbReference>
<dbReference type="OrthoDB" id="276276at2759"/>
<feature type="domain" description="Nudix hydrolase" evidence="1">
    <location>
        <begin position="34"/>
        <end position="185"/>
    </location>
</feature>
<comment type="caution">
    <text evidence="2">The sequence shown here is derived from an EMBL/GenBank/DDBJ whole genome shotgun (WGS) entry which is preliminary data.</text>
</comment>
<dbReference type="CDD" id="cd02883">
    <property type="entry name" value="NUDIX_Hydrolase"/>
    <property type="match status" value="1"/>
</dbReference>
<dbReference type="PROSITE" id="PS51462">
    <property type="entry name" value="NUDIX"/>
    <property type="match status" value="1"/>
</dbReference>
<name>A0A420YGC1_9PEZI</name>
<organism evidence="2 3">
    <name type="scientific">Coniochaeta pulveracea</name>
    <dbReference type="NCBI Taxonomy" id="177199"/>
    <lineage>
        <taxon>Eukaryota</taxon>
        <taxon>Fungi</taxon>
        <taxon>Dikarya</taxon>
        <taxon>Ascomycota</taxon>
        <taxon>Pezizomycotina</taxon>
        <taxon>Sordariomycetes</taxon>
        <taxon>Sordariomycetidae</taxon>
        <taxon>Coniochaetales</taxon>
        <taxon>Coniochaetaceae</taxon>
        <taxon>Coniochaeta</taxon>
    </lineage>
</organism>
<dbReference type="STRING" id="177199.A0A420YGC1"/>
<gene>
    <name evidence="2" type="ORF">DL546_002808</name>
</gene>
<dbReference type="AlphaFoldDB" id="A0A420YGC1"/>